<dbReference type="CDD" id="cd00761">
    <property type="entry name" value="Glyco_tranf_GTA_type"/>
    <property type="match status" value="1"/>
</dbReference>
<proteinExistence type="predicted"/>
<accession>A0A4R6R929</accession>
<dbReference type="GO" id="GO:0016740">
    <property type="term" value="F:transferase activity"/>
    <property type="evidence" value="ECO:0007669"/>
    <property type="project" value="UniProtKB-KW"/>
</dbReference>
<dbReference type="RefSeq" id="WP_133609255.1">
    <property type="nucleotide sequence ID" value="NZ_SNXW01000006.1"/>
</dbReference>
<reference evidence="2 3" key="1">
    <citation type="submission" date="2019-03" db="EMBL/GenBank/DDBJ databases">
        <title>Genomic Encyclopedia of Type Strains, Phase IV (KMG-IV): sequencing the most valuable type-strain genomes for metagenomic binning, comparative biology and taxonomic classification.</title>
        <authorList>
            <person name="Goeker M."/>
        </authorList>
    </citation>
    <scope>NUCLEOTIDE SEQUENCE [LARGE SCALE GENOMIC DNA]</scope>
    <source>
        <strain evidence="2 3">DSM 11901</strain>
    </source>
</reference>
<dbReference type="OrthoDB" id="433681at2"/>
<feature type="domain" description="Glycosyltransferase 2-like" evidence="1">
    <location>
        <begin position="10"/>
        <end position="115"/>
    </location>
</feature>
<dbReference type="Proteomes" id="UP000294593">
    <property type="component" value="Unassembled WGS sequence"/>
</dbReference>
<evidence type="ECO:0000313" key="3">
    <source>
        <dbReference type="Proteomes" id="UP000294593"/>
    </source>
</evidence>
<comment type="caution">
    <text evidence="2">The sequence shown here is derived from an EMBL/GenBank/DDBJ whole genome shotgun (WGS) entry which is preliminary data.</text>
</comment>
<dbReference type="EMBL" id="SNXW01000006">
    <property type="protein sequence ID" value="TDP82106.1"/>
    <property type="molecule type" value="Genomic_DNA"/>
</dbReference>
<dbReference type="Gene3D" id="3.90.550.10">
    <property type="entry name" value="Spore Coat Polysaccharide Biosynthesis Protein SpsA, Chain A"/>
    <property type="match status" value="1"/>
</dbReference>
<evidence type="ECO:0000313" key="2">
    <source>
        <dbReference type="EMBL" id="TDP82106.1"/>
    </source>
</evidence>
<dbReference type="InterPro" id="IPR029044">
    <property type="entry name" value="Nucleotide-diphossugar_trans"/>
</dbReference>
<dbReference type="InterPro" id="IPR050834">
    <property type="entry name" value="Glycosyltransf_2"/>
</dbReference>
<name>A0A4R6R929_9BURK</name>
<dbReference type="SUPFAM" id="SSF53448">
    <property type="entry name" value="Nucleotide-diphospho-sugar transferases"/>
    <property type="match status" value="1"/>
</dbReference>
<evidence type="ECO:0000259" key="1">
    <source>
        <dbReference type="Pfam" id="PF00535"/>
    </source>
</evidence>
<dbReference type="AlphaFoldDB" id="A0A4R6R929"/>
<dbReference type="PANTHER" id="PTHR43685:SF2">
    <property type="entry name" value="GLYCOSYLTRANSFERASE 2-LIKE DOMAIN-CONTAINING PROTEIN"/>
    <property type="match status" value="1"/>
</dbReference>
<dbReference type="Pfam" id="PF00535">
    <property type="entry name" value="Glycos_transf_2"/>
    <property type="match status" value="1"/>
</dbReference>
<dbReference type="InterPro" id="IPR001173">
    <property type="entry name" value="Glyco_trans_2-like"/>
</dbReference>
<gene>
    <name evidence="2" type="ORF">EV672_10660</name>
</gene>
<dbReference type="PANTHER" id="PTHR43685">
    <property type="entry name" value="GLYCOSYLTRANSFERASE"/>
    <property type="match status" value="1"/>
</dbReference>
<keyword evidence="3" id="KW-1185">Reference proteome</keyword>
<protein>
    <submittedName>
        <fullName evidence="2">Glycosyltransferase involved in cell wall biosynthesis</fullName>
    </submittedName>
</protein>
<organism evidence="2 3">
    <name type="scientific">Aquabacterium commune</name>
    <dbReference type="NCBI Taxonomy" id="70586"/>
    <lineage>
        <taxon>Bacteria</taxon>
        <taxon>Pseudomonadati</taxon>
        <taxon>Pseudomonadota</taxon>
        <taxon>Betaproteobacteria</taxon>
        <taxon>Burkholderiales</taxon>
        <taxon>Aquabacterium</taxon>
    </lineage>
</organism>
<sequence length="317" mass="35392">MTGSGVPAVTVIIPAYNAAPYIGETIEHVLGQTLPDIEVIVVDDGSSDQTADVVALYPSVRYIRKVNGGVSSARNVGARQARARWISFVDADDLWHPQMLASMLELMLQHPTAAMGLSGSTSLQDRRDLSSPIQRIDGALPFRFLSDFREVFRFPYLGMSSVIVERDRFLALGGFNENLRRAEDVDLFLRLLYNSPGYVRLMYPAVHIRTVDGSLSSDSIAGYVQLLDVYQRFLAEHESFAQESPRLVRQTLSDLHLRLGRALFRADRRSEAMQQALASMRKDFTGAALALLLRVHVPPSWLAVARWLTTSTERDVK</sequence>
<keyword evidence="2" id="KW-0808">Transferase</keyword>